<feature type="compositionally biased region" description="Basic and acidic residues" evidence="3">
    <location>
        <begin position="562"/>
        <end position="576"/>
    </location>
</feature>
<dbReference type="PANTHER" id="PTHR48112:SF22">
    <property type="entry name" value="MITOCHONDRIAL TRANSCRIPTION FACTOR A, ISOFORM B"/>
    <property type="match status" value="1"/>
</dbReference>
<dbReference type="GO" id="GO:0005634">
    <property type="term" value="C:nucleus"/>
    <property type="evidence" value="ECO:0007669"/>
    <property type="project" value="UniProtKB-UniRule"/>
</dbReference>
<feature type="region of interest" description="Disordered" evidence="3">
    <location>
        <begin position="272"/>
        <end position="353"/>
    </location>
</feature>
<evidence type="ECO:0000313" key="5">
    <source>
        <dbReference type="EMBL" id="TRM68208.1"/>
    </source>
</evidence>
<dbReference type="Proteomes" id="UP000320762">
    <property type="component" value="Unassembled WGS sequence"/>
</dbReference>
<dbReference type="AlphaFoldDB" id="A0A550CTT7"/>
<evidence type="ECO:0000256" key="1">
    <source>
        <dbReference type="ARBA" id="ARBA00023125"/>
    </source>
</evidence>
<protein>
    <submittedName>
        <fullName evidence="5">EXP1-like protein</fullName>
    </submittedName>
</protein>
<dbReference type="Pfam" id="PF09011">
    <property type="entry name" value="HMG_box_2"/>
    <property type="match status" value="1"/>
</dbReference>
<organism evidence="5 6">
    <name type="scientific">Schizophyllum amplum</name>
    <dbReference type="NCBI Taxonomy" id="97359"/>
    <lineage>
        <taxon>Eukaryota</taxon>
        <taxon>Fungi</taxon>
        <taxon>Dikarya</taxon>
        <taxon>Basidiomycota</taxon>
        <taxon>Agaricomycotina</taxon>
        <taxon>Agaricomycetes</taxon>
        <taxon>Agaricomycetidae</taxon>
        <taxon>Agaricales</taxon>
        <taxon>Schizophyllaceae</taxon>
        <taxon>Schizophyllum</taxon>
    </lineage>
</organism>
<dbReference type="PROSITE" id="PS50118">
    <property type="entry name" value="HMG_BOX_2"/>
    <property type="match status" value="2"/>
</dbReference>
<sequence>MAFFPPFKARSRFKTALAPFFRPPIISAHRSLYNRPGTAAPHPPPPMPSATYHHANASSPPLSPVAYMHDPNQPAVSFGDATDQMIFGELDFDDAMANNSVTFPWDPSTDFDFDVKPQPQMHHFDMYPPMHQQHPSPMYAPDESKFSLSNWINDTDVLGPSSPIPIPSSVSSLSPYSPFNTSQPLPQDGFSPTEFAAMHPLPMSPSSYEEIDPYQQQRRRQMESMQHADSISPGDTTFATPAWANDLWHPVTHAPSPSPSRTHVRHTSLMGAQRPRLHSRHESLSSPQSFQSSSAPSITQRMPSSSRPYSRRSESVSQDDPDATVRRRKRAAPSDSSQAHESGAPTKSELRPPKLAPSAWQLYFTDWIQRQQASSTRKLNVAQAAKEAGQDYAALSAAEKEPYKARSESLKAQRERELDAYLRKLTPEDIKRENVFRTAQRKAGKSRKGNLRDPNAPKKPLSAYFMFLSHIRSHPQLVKEIFGDEQETTRQSSLAAQYWREMTDEGRRPFLAQAEKDKLDYEAARRMYEEGTVAPGTNINFSILQQSPTFGALRIESESEGEGYRAADGGRRKRDN</sequence>
<name>A0A550CTT7_9AGAR</name>
<feature type="domain" description="HMG box" evidence="4">
    <location>
        <begin position="353"/>
        <end position="422"/>
    </location>
</feature>
<keyword evidence="6" id="KW-1185">Reference proteome</keyword>
<feature type="DNA-binding region" description="HMG box" evidence="2">
    <location>
        <begin position="457"/>
        <end position="529"/>
    </location>
</feature>
<evidence type="ECO:0000259" key="4">
    <source>
        <dbReference type="PROSITE" id="PS50118"/>
    </source>
</evidence>
<comment type="caution">
    <text evidence="5">The sequence shown here is derived from an EMBL/GenBank/DDBJ whole genome shotgun (WGS) entry which is preliminary data.</text>
</comment>
<feature type="compositionally biased region" description="Low complexity" evidence="3">
    <location>
        <begin position="284"/>
        <end position="308"/>
    </location>
</feature>
<dbReference type="InterPro" id="IPR036910">
    <property type="entry name" value="HMG_box_dom_sf"/>
</dbReference>
<dbReference type="Gene3D" id="1.10.30.10">
    <property type="entry name" value="High mobility group box domain"/>
    <property type="match status" value="2"/>
</dbReference>
<feature type="compositionally biased region" description="Polar residues" evidence="3">
    <location>
        <begin position="223"/>
        <end position="238"/>
    </location>
</feature>
<keyword evidence="1 2" id="KW-0238">DNA-binding</keyword>
<feature type="DNA-binding region" description="HMG box" evidence="2">
    <location>
        <begin position="353"/>
        <end position="422"/>
    </location>
</feature>
<feature type="region of interest" description="Disordered" evidence="3">
    <location>
        <begin position="170"/>
        <end position="238"/>
    </location>
</feature>
<gene>
    <name evidence="5" type="ORF">BD626DRAFT_481073</name>
</gene>
<dbReference type="InterPro" id="IPR050342">
    <property type="entry name" value="HMGB"/>
</dbReference>
<evidence type="ECO:0000256" key="3">
    <source>
        <dbReference type="SAM" id="MobiDB-lite"/>
    </source>
</evidence>
<evidence type="ECO:0000313" key="6">
    <source>
        <dbReference type="Proteomes" id="UP000320762"/>
    </source>
</evidence>
<dbReference type="SMART" id="SM00398">
    <property type="entry name" value="HMG"/>
    <property type="match status" value="2"/>
</dbReference>
<feature type="region of interest" description="Disordered" evidence="3">
    <location>
        <begin position="554"/>
        <end position="576"/>
    </location>
</feature>
<feature type="region of interest" description="Disordered" evidence="3">
    <location>
        <begin position="33"/>
        <end position="56"/>
    </location>
</feature>
<feature type="domain" description="HMG box" evidence="4">
    <location>
        <begin position="457"/>
        <end position="529"/>
    </location>
</feature>
<evidence type="ECO:0000256" key="2">
    <source>
        <dbReference type="PROSITE-ProRule" id="PRU00267"/>
    </source>
</evidence>
<keyword evidence="2" id="KW-0539">Nucleus</keyword>
<dbReference type="SUPFAM" id="SSF47095">
    <property type="entry name" value="HMG-box"/>
    <property type="match status" value="2"/>
</dbReference>
<dbReference type="STRING" id="97359.A0A550CTT7"/>
<proteinExistence type="predicted"/>
<dbReference type="OrthoDB" id="5550281at2759"/>
<dbReference type="GO" id="GO:0003677">
    <property type="term" value="F:DNA binding"/>
    <property type="evidence" value="ECO:0007669"/>
    <property type="project" value="UniProtKB-UniRule"/>
</dbReference>
<reference evidence="5 6" key="1">
    <citation type="journal article" date="2019" name="New Phytol.">
        <title>Comparative genomics reveals unique wood-decay strategies and fruiting body development in the Schizophyllaceae.</title>
        <authorList>
            <person name="Almasi E."/>
            <person name="Sahu N."/>
            <person name="Krizsan K."/>
            <person name="Balint B."/>
            <person name="Kovacs G.M."/>
            <person name="Kiss B."/>
            <person name="Cseklye J."/>
            <person name="Drula E."/>
            <person name="Henrissat B."/>
            <person name="Nagy I."/>
            <person name="Chovatia M."/>
            <person name="Adam C."/>
            <person name="LaButti K."/>
            <person name="Lipzen A."/>
            <person name="Riley R."/>
            <person name="Grigoriev I.V."/>
            <person name="Nagy L.G."/>
        </authorList>
    </citation>
    <scope>NUCLEOTIDE SEQUENCE [LARGE SCALE GENOMIC DNA]</scope>
    <source>
        <strain evidence="5 6">NL-1724</strain>
    </source>
</reference>
<dbReference type="Pfam" id="PF00505">
    <property type="entry name" value="HMG_box"/>
    <property type="match status" value="1"/>
</dbReference>
<dbReference type="InterPro" id="IPR009071">
    <property type="entry name" value="HMG_box_dom"/>
</dbReference>
<dbReference type="EMBL" id="VDMD01000002">
    <property type="protein sequence ID" value="TRM68208.1"/>
    <property type="molecule type" value="Genomic_DNA"/>
</dbReference>
<dbReference type="PANTHER" id="PTHR48112">
    <property type="entry name" value="HIGH MOBILITY GROUP PROTEIN DSP1"/>
    <property type="match status" value="1"/>
</dbReference>
<accession>A0A550CTT7</accession>